<dbReference type="SMART" id="SM00408">
    <property type="entry name" value="IGc2"/>
    <property type="match status" value="11"/>
</dbReference>
<gene>
    <name evidence="4" type="ORF">HPB48_021080</name>
</gene>
<feature type="domain" description="Ig-like" evidence="3">
    <location>
        <begin position="965"/>
        <end position="1056"/>
    </location>
</feature>
<dbReference type="GO" id="GO:0098632">
    <property type="term" value="F:cell-cell adhesion mediator activity"/>
    <property type="evidence" value="ECO:0007669"/>
    <property type="project" value="TreeGrafter"/>
</dbReference>
<accession>A0A9J6GR02</accession>
<reference evidence="4 5" key="1">
    <citation type="journal article" date="2020" name="Cell">
        <title>Large-Scale Comparative Analyses of Tick Genomes Elucidate Their Genetic Diversity and Vector Capacities.</title>
        <authorList>
            <consortium name="Tick Genome and Microbiome Consortium (TIGMIC)"/>
            <person name="Jia N."/>
            <person name="Wang J."/>
            <person name="Shi W."/>
            <person name="Du L."/>
            <person name="Sun Y."/>
            <person name="Zhan W."/>
            <person name="Jiang J.F."/>
            <person name="Wang Q."/>
            <person name="Zhang B."/>
            <person name="Ji P."/>
            <person name="Bell-Sakyi L."/>
            <person name="Cui X.M."/>
            <person name="Yuan T.T."/>
            <person name="Jiang B.G."/>
            <person name="Yang W.F."/>
            <person name="Lam T.T."/>
            <person name="Chang Q.C."/>
            <person name="Ding S.J."/>
            <person name="Wang X.J."/>
            <person name="Zhu J.G."/>
            <person name="Ruan X.D."/>
            <person name="Zhao L."/>
            <person name="Wei J.T."/>
            <person name="Ye R.Z."/>
            <person name="Que T.C."/>
            <person name="Du C.H."/>
            <person name="Zhou Y.H."/>
            <person name="Cheng J.X."/>
            <person name="Dai P.F."/>
            <person name="Guo W.B."/>
            <person name="Han X.H."/>
            <person name="Huang E.J."/>
            <person name="Li L.F."/>
            <person name="Wei W."/>
            <person name="Gao Y.C."/>
            <person name="Liu J.Z."/>
            <person name="Shao H.Z."/>
            <person name="Wang X."/>
            <person name="Wang C.C."/>
            <person name="Yang T.C."/>
            <person name="Huo Q.B."/>
            <person name="Li W."/>
            <person name="Chen H.Y."/>
            <person name="Chen S.E."/>
            <person name="Zhou L.G."/>
            <person name="Ni X.B."/>
            <person name="Tian J.H."/>
            <person name="Sheng Y."/>
            <person name="Liu T."/>
            <person name="Pan Y.S."/>
            <person name="Xia L.Y."/>
            <person name="Li J."/>
            <person name="Zhao F."/>
            <person name="Cao W.C."/>
        </authorList>
    </citation>
    <scope>NUCLEOTIDE SEQUENCE [LARGE SCALE GENOMIC DNA]</scope>
    <source>
        <strain evidence="4">HaeL-2018</strain>
    </source>
</reference>
<evidence type="ECO:0000256" key="2">
    <source>
        <dbReference type="ARBA" id="ARBA00023319"/>
    </source>
</evidence>
<dbReference type="InterPro" id="IPR003599">
    <property type="entry name" value="Ig_sub"/>
</dbReference>
<keyword evidence="1" id="KW-1015">Disulfide bond</keyword>
<sequence length="1377" mass="147958">MPRISPFSFPNNATVGQRGTAICTATEGDQPLTFRWLKNGRRLDGGEGAVTDNADFSVLKIQSLDVNSSGNYTCVVTNLVGSASQSAVLTVHAPPKWIQEPTSTAAKSGEKVRIPCRATGHPAPTIVWMRPELRMFIQPLDVKCCAGDDSSCADRSIYALFVISQMEHPGTLQLTISTFIFTFLFEITSAKPTVPPRITPFSFASRLVAGQRATITCAIYEGDQPLTFVWLKDGTVISKGSQNVETSEGAGYSTLTISPLSLQNSGNYTCVVSNAAGSDSTSSSLTVHAAPRWIQAPKDVVVSVGDSVSMSCAAEGHPTPTILWSKNGEQFIRVLHYASVSSHCRITTRPVASPIRDRPRSGPYSMQEIYALDRTAHIFLVLMCSTLFKEVQASPAPPKVLPFVIPRNLLVGERISITCSAASGSKPLAFTWVKDDTTLHRESALRITDSSDYSTLSIENLKITDAGNYTCVVSNPEGTVSHSDVLHVKAAPTWTREPKDTTVTAGDVVTLECNGTGFPPPKISWQKEGASSTDSSGTGVIRIASASKKHEGNYKCHISNGIGADLQKTVRVTVKCTQSPSTLFVHHMSTKISPFIFSKNLLVGERTSVICATTSGDQPLTFAWLKDGKPLRQSAKINLANNPQFSALTIQKLELGDAGNYTCSVSNTQGTVSYTDTLEVRVPPSIPPFQFPKNLEVQQRISVICTISIGEKPLQFSWLKDGSALHSGSQNVRIVDNAESSTLHIDVLTLNSAGNYTCSVTNKAGHSSFTAPLVVHAPKIQPFTFPSTLNVGERSGTLCIVTAGDKPLTFSWFKDGSALVTSDNVKVTNSAELSMLNFGSLDASHNGNYTCSLRLLGPQLPTDKVLISGENGSFVCKALGFPAPTIRWFKAGRAGSSDEPVQHENGTIHIVTARKEHEGTYNCVADNGIGTSISKAVHLEVKCRRFSFLLFIVASSANSAAGEKPQLQPLMFPRNRIRVGESASALCALVAGSPEVRFRWFKDSVEISATVTNVKVKNDKKVSVLTVEPATLESAGNYTCMAANNYGTDANSATLVVEATPQWRTEPKDVSVSAGHSLRVECSASGFPIPNLSWRKTEPAKDGIKTQVVLGSGSATLTVPQASKQTEGRYVCQAENGIGTALRKSVFIKVKHAPRIQPFSFNNKVRTGGRAIATCTVITEAAPVTFTWTKDGARLQQADGRSIQETNLVSVLIIQRLEASSRGNYTCRASNVIGADEHTAELLVEAPPAWTSEPQDLSAITGSNVTAQCSASGSPSPRITWTRTKGVRVHRQIYFKNVCMDVCEAVNTALLTDGTSTVVQTEAGLLFLPTIRNSEAGTYSCAADNGVAPAIRKAIRITIRGMVPPRIRNVITVTPWK</sequence>
<feature type="domain" description="Ig-like" evidence="3">
    <location>
        <begin position="684"/>
        <end position="774"/>
    </location>
</feature>
<comment type="caution">
    <text evidence="4">The sequence shown here is derived from an EMBL/GenBank/DDBJ whole genome shotgun (WGS) entry which is preliminary data.</text>
</comment>
<dbReference type="InterPro" id="IPR036179">
    <property type="entry name" value="Ig-like_dom_sf"/>
</dbReference>
<dbReference type="GO" id="GO:0070593">
    <property type="term" value="P:dendrite self-avoidance"/>
    <property type="evidence" value="ECO:0007669"/>
    <property type="project" value="TreeGrafter"/>
</dbReference>
<dbReference type="PANTHER" id="PTHR10075">
    <property type="entry name" value="BASIGIN RELATED"/>
    <property type="match status" value="1"/>
</dbReference>
<feature type="domain" description="Ig-like" evidence="3">
    <location>
        <begin position="594"/>
        <end position="679"/>
    </location>
</feature>
<dbReference type="GO" id="GO:0030424">
    <property type="term" value="C:axon"/>
    <property type="evidence" value="ECO:0007669"/>
    <property type="project" value="TreeGrafter"/>
</dbReference>
<dbReference type="GO" id="GO:0005886">
    <property type="term" value="C:plasma membrane"/>
    <property type="evidence" value="ECO:0007669"/>
    <property type="project" value="TreeGrafter"/>
</dbReference>
<feature type="domain" description="Ig-like" evidence="3">
    <location>
        <begin position="858"/>
        <end position="934"/>
    </location>
</feature>
<evidence type="ECO:0000313" key="5">
    <source>
        <dbReference type="Proteomes" id="UP000821853"/>
    </source>
</evidence>
<dbReference type="InterPro" id="IPR003598">
    <property type="entry name" value="Ig_sub2"/>
</dbReference>
<dbReference type="PANTHER" id="PTHR10075:SF14">
    <property type="entry name" value="CELL ADHESION MOLECULE DSCAM2-RELATED"/>
    <property type="match status" value="1"/>
</dbReference>
<name>A0A9J6GR02_HAELO</name>
<dbReference type="SUPFAM" id="SSF48726">
    <property type="entry name" value="Immunoglobulin"/>
    <property type="match status" value="14"/>
</dbReference>
<dbReference type="InterPro" id="IPR013098">
    <property type="entry name" value="Ig_I-set"/>
</dbReference>
<feature type="domain" description="Ig-like" evidence="3">
    <location>
        <begin position="492"/>
        <end position="573"/>
    </location>
</feature>
<protein>
    <recommendedName>
        <fullName evidence="3">Ig-like domain-containing protein</fullName>
    </recommendedName>
</protein>
<feature type="domain" description="Ig-like" evidence="3">
    <location>
        <begin position="398"/>
        <end position="481"/>
    </location>
</feature>
<dbReference type="Pfam" id="PF13927">
    <property type="entry name" value="Ig_3"/>
    <property type="match status" value="7"/>
</dbReference>
<dbReference type="InterPro" id="IPR013783">
    <property type="entry name" value="Ig-like_fold"/>
</dbReference>
<dbReference type="GO" id="GO:0007411">
    <property type="term" value="P:axon guidance"/>
    <property type="evidence" value="ECO:0007669"/>
    <property type="project" value="TreeGrafter"/>
</dbReference>
<dbReference type="SMART" id="SM00409">
    <property type="entry name" value="IG"/>
    <property type="match status" value="12"/>
</dbReference>
<dbReference type="FunFam" id="2.60.40.10:FF:000032">
    <property type="entry name" value="palladin isoform X1"/>
    <property type="match status" value="1"/>
</dbReference>
<dbReference type="Pfam" id="PF07679">
    <property type="entry name" value="I-set"/>
    <property type="match status" value="6"/>
</dbReference>
<feature type="domain" description="Ig-like" evidence="3">
    <location>
        <begin position="2"/>
        <end position="90"/>
    </location>
</feature>
<organism evidence="4 5">
    <name type="scientific">Haemaphysalis longicornis</name>
    <name type="common">Bush tick</name>
    <dbReference type="NCBI Taxonomy" id="44386"/>
    <lineage>
        <taxon>Eukaryota</taxon>
        <taxon>Metazoa</taxon>
        <taxon>Ecdysozoa</taxon>
        <taxon>Arthropoda</taxon>
        <taxon>Chelicerata</taxon>
        <taxon>Arachnida</taxon>
        <taxon>Acari</taxon>
        <taxon>Parasitiformes</taxon>
        <taxon>Ixodida</taxon>
        <taxon>Ixodoidea</taxon>
        <taxon>Ixodidae</taxon>
        <taxon>Haemaphysalinae</taxon>
        <taxon>Haemaphysalis</taxon>
    </lineage>
</organism>
<dbReference type="PROSITE" id="PS50835">
    <property type="entry name" value="IG_LIKE"/>
    <property type="match status" value="14"/>
</dbReference>
<dbReference type="FunFam" id="2.60.40.10:FF:000333">
    <property type="entry name" value="Down syndrome cell adhesion molecule"/>
    <property type="match status" value="7"/>
</dbReference>
<dbReference type="OrthoDB" id="6512291at2759"/>
<evidence type="ECO:0000259" key="3">
    <source>
        <dbReference type="PROSITE" id="PS50835"/>
    </source>
</evidence>
<feature type="domain" description="Ig-like" evidence="3">
    <location>
        <begin position="95"/>
        <end position="130"/>
    </location>
</feature>
<feature type="domain" description="Ig-like" evidence="3">
    <location>
        <begin position="1154"/>
        <end position="1245"/>
    </location>
</feature>
<feature type="domain" description="Ig-like" evidence="3">
    <location>
        <begin position="1061"/>
        <end position="1147"/>
    </location>
</feature>
<evidence type="ECO:0000313" key="4">
    <source>
        <dbReference type="EMBL" id="KAH9380974.1"/>
    </source>
</evidence>
<dbReference type="OMA" id="NRMTRIF"/>
<feature type="domain" description="Ig-like" evidence="3">
    <location>
        <begin position="291"/>
        <end position="330"/>
    </location>
</feature>
<dbReference type="Gene3D" id="2.60.40.10">
    <property type="entry name" value="Immunoglobulins"/>
    <property type="match status" value="14"/>
</dbReference>
<keyword evidence="2" id="KW-0393">Immunoglobulin domain</keyword>
<dbReference type="InterPro" id="IPR007110">
    <property type="entry name" value="Ig-like_dom"/>
</dbReference>
<dbReference type="GO" id="GO:0007156">
    <property type="term" value="P:homophilic cell adhesion via plasma membrane adhesion molecules"/>
    <property type="evidence" value="ECO:0007669"/>
    <property type="project" value="TreeGrafter"/>
</dbReference>
<dbReference type="Proteomes" id="UP000821853">
    <property type="component" value="Chromosome 9"/>
</dbReference>
<proteinExistence type="predicted"/>
<dbReference type="VEuPathDB" id="VectorBase:HLOH_046593"/>
<feature type="domain" description="Ig-like" evidence="3">
    <location>
        <begin position="778"/>
        <end position="853"/>
    </location>
</feature>
<dbReference type="EMBL" id="JABSTR010000011">
    <property type="protein sequence ID" value="KAH9380974.1"/>
    <property type="molecule type" value="Genomic_DNA"/>
</dbReference>
<feature type="domain" description="Ig-like" evidence="3">
    <location>
        <begin position="1248"/>
        <end position="1358"/>
    </location>
</feature>
<feature type="domain" description="Ig-like" evidence="3">
    <location>
        <begin position="196"/>
        <end position="286"/>
    </location>
</feature>
<keyword evidence="5" id="KW-1185">Reference proteome</keyword>
<evidence type="ECO:0000256" key="1">
    <source>
        <dbReference type="ARBA" id="ARBA00023157"/>
    </source>
</evidence>